<organism evidence="1 2">
    <name type="scientific">Carlito syrichta</name>
    <name type="common">Philippine tarsier</name>
    <name type="synonym">Tarsius syrichta</name>
    <dbReference type="NCBI Taxonomy" id="1868482"/>
    <lineage>
        <taxon>Eukaryota</taxon>
        <taxon>Metazoa</taxon>
        <taxon>Chordata</taxon>
        <taxon>Craniata</taxon>
        <taxon>Vertebrata</taxon>
        <taxon>Euteleostomi</taxon>
        <taxon>Mammalia</taxon>
        <taxon>Eutheria</taxon>
        <taxon>Euarchontoglires</taxon>
        <taxon>Primates</taxon>
        <taxon>Haplorrhini</taxon>
        <taxon>Tarsiiformes</taxon>
        <taxon>Tarsiidae</taxon>
        <taxon>Carlito</taxon>
    </lineage>
</organism>
<sequence length="166" mass="18549">MASGPEQGSSSYDFSGQVSIILKSHCLGDQQRCAGSQGFPSPEGKIFSVELNTNVKSKKGVGKKKPKTNEWGFSPQLERRWLVFRKQRGGKETDVPRHLLCDKHQPQLYTSLCWKEEAAIPSPQQGRVENAALCMDSQGGYIMYSRICNLLFCQLLVLIKTSIKIL</sequence>
<evidence type="ECO:0000313" key="1">
    <source>
        <dbReference type="Proteomes" id="UP000189704"/>
    </source>
</evidence>
<accession>A0A3Q0EEN4</accession>
<evidence type="ECO:0000313" key="2">
    <source>
        <dbReference type="RefSeq" id="XP_021572735.1"/>
    </source>
</evidence>
<dbReference type="RefSeq" id="XP_021572735.1">
    <property type="nucleotide sequence ID" value="XM_021717060.1"/>
</dbReference>
<dbReference type="Proteomes" id="UP000189704">
    <property type="component" value="Unplaced"/>
</dbReference>
<reference evidence="2" key="1">
    <citation type="submission" date="2025-08" db="UniProtKB">
        <authorList>
            <consortium name="RefSeq"/>
        </authorList>
    </citation>
    <scope>IDENTIFICATION</scope>
</reference>
<name>A0A3Q0EEN4_CARSF</name>
<keyword evidence="1" id="KW-1185">Reference proteome</keyword>
<dbReference type="AlphaFoldDB" id="A0A3Q0EEN4"/>
<dbReference type="GeneID" id="103270091"/>
<dbReference type="KEGG" id="csyr:103270091"/>
<proteinExistence type="predicted"/>
<gene>
    <name evidence="2" type="primary">LOC103270091</name>
</gene>
<protein>
    <submittedName>
        <fullName evidence="2">Uncharacterized protein LOC103270091</fullName>
    </submittedName>
</protein>